<feature type="domain" description="AB hydrolase-1" evidence="3">
    <location>
        <begin position="124"/>
        <end position="436"/>
    </location>
</feature>
<organism evidence="4 5">
    <name type="scientific">Gossypium barbadense</name>
    <name type="common">Sea Island cotton</name>
    <name type="synonym">Hibiscus barbadensis</name>
    <dbReference type="NCBI Taxonomy" id="3634"/>
    <lineage>
        <taxon>Eukaryota</taxon>
        <taxon>Viridiplantae</taxon>
        <taxon>Streptophyta</taxon>
        <taxon>Embryophyta</taxon>
        <taxon>Tracheophyta</taxon>
        <taxon>Spermatophyta</taxon>
        <taxon>Magnoliopsida</taxon>
        <taxon>eudicotyledons</taxon>
        <taxon>Gunneridae</taxon>
        <taxon>Pentapetalae</taxon>
        <taxon>rosids</taxon>
        <taxon>malvids</taxon>
        <taxon>Malvales</taxon>
        <taxon>Malvaceae</taxon>
        <taxon>Malvoideae</taxon>
        <taxon>Gossypium</taxon>
    </lineage>
</organism>
<protein>
    <recommendedName>
        <fullName evidence="3">AB hydrolase-1 domain-containing protein</fullName>
    </recommendedName>
</protein>
<accession>A0A5J5UB56</accession>
<evidence type="ECO:0000259" key="3">
    <source>
        <dbReference type="Pfam" id="PF00561"/>
    </source>
</evidence>
<dbReference type="Gene3D" id="3.40.50.1820">
    <property type="entry name" value="alpha/beta hydrolase"/>
    <property type="match status" value="2"/>
</dbReference>
<gene>
    <name evidence="4" type="ORF">ES319_A09G054000v1</name>
</gene>
<dbReference type="InterPro" id="IPR016969">
    <property type="entry name" value="UCP031088_abhydr"/>
</dbReference>
<dbReference type="InterPro" id="IPR000073">
    <property type="entry name" value="AB_hydrolase_1"/>
</dbReference>
<dbReference type="SUPFAM" id="SSF53474">
    <property type="entry name" value="alpha/beta-Hydrolases"/>
    <property type="match status" value="1"/>
</dbReference>
<dbReference type="PIRSF" id="PIRSF031088">
    <property type="entry name" value="UCP031088_abhydr"/>
    <property type="match status" value="1"/>
</dbReference>
<evidence type="ECO:0000313" key="5">
    <source>
        <dbReference type="Proteomes" id="UP000327439"/>
    </source>
</evidence>
<dbReference type="Proteomes" id="UP000327439">
    <property type="component" value="Chromosome A09"/>
</dbReference>
<dbReference type="AlphaFoldDB" id="A0A5J5UB56"/>
<evidence type="ECO:0000256" key="2">
    <source>
        <dbReference type="ARBA" id="ARBA00023098"/>
    </source>
</evidence>
<dbReference type="InterPro" id="IPR029058">
    <property type="entry name" value="AB_hydrolase_fold"/>
</dbReference>
<evidence type="ECO:0000256" key="1">
    <source>
        <dbReference type="ARBA" id="ARBA00022963"/>
    </source>
</evidence>
<keyword evidence="5" id="KW-1185">Reference proteome</keyword>
<reference evidence="5" key="1">
    <citation type="journal article" date="2020" name="Nat. Genet.">
        <title>Genomic diversifications of five Gossypium allopolyploid species and their impact on cotton improvement.</title>
        <authorList>
            <person name="Chen Z.J."/>
            <person name="Sreedasyam A."/>
            <person name="Ando A."/>
            <person name="Song Q."/>
            <person name="De Santiago L.M."/>
            <person name="Hulse-Kemp A.M."/>
            <person name="Ding M."/>
            <person name="Ye W."/>
            <person name="Kirkbride R.C."/>
            <person name="Jenkins J."/>
            <person name="Plott C."/>
            <person name="Lovell J."/>
            <person name="Lin Y.M."/>
            <person name="Vaughn R."/>
            <person name="Liu B."/>
            <person name="Simpson S."/>
            <person name="Scheffler B.E."/>
            <person name="Wen L."/>
            <person name="Saski C.A."/>
            <person name="Grover C.E."/>
            <person name="Hu G."/>
            <person name="Conover J.L."/>
            <person name="Carlson J.W."/>
            <person name="Shu S."/>
            <person name="Boston L.B."/>
            <person name="Williams M."/>
            <person name="Peterson D.G."/>
            <person name="McGee K."/>
            <person name="Jones D.C."/>
            <person name="Wendel J.F."/>
            <person name="Stelly D.M."/>
            <person name="Grimwood J."/>
            <person name="Schmutz J."/>
        </authorList>
    </citation>
    <scope>NUCLEOTIDE SEQUENCE [LARGE SCALE GENOMIC DNA]</scope>
    <source>
        <strain evidence="5">cv. 3-79</strain>
    </source>
</reference>
<proteinExistence type="predicted"/>
<sequence>MMLLPFQSILHFDSFNPSRSDPVPEFPYSFRCRRTRSPALTKAAFKRNVDNKNDKEKKPNICTADELHYVHVDKSEWKVALWRYLPSPQAPTRNHPLMLLSGVGTNAIAYDLSPESSFARFMCSQGYDTWILELRGAGLSTQGMDFGQYKDPLDSISQRKDFFGKDTDYKSFLETEKRYAFASQITDLIEKLVNIIKEVERSSPVRAFDMQNSISTALKDMQKQLDLIAKYDWDFDNYLEEDVPAAMEYIKDKSEPKDGKLLAIGHSMGGILLYAMLSRCGYEGKDPGLSAVTTLASSLDYMSSRSSLKLLLPLADPAQVLNVPVIPIGTLLAAAHPFAANPPYLLSWLSPQISAPDMLQPKLFEKLVTENFETVPAKLLLQLATAFEEGGLRDRSGTFFYKNHLSKSNVPVLAIAGDQDLICPPDAVYVCNDINRAETVKLIREPLVTYKVFGEPGGPHFAHYDIVGAQRAVDLVYPCIIEFLNHHDAA</sequence>
<keyword evidence="2" id="KW-0443">Lipid metabolism</keyword>
<dbReference type="EMBL" id="CM018210">
    <property type="protein sequence ID" value="KAB2064920.1"/>
    <property type="molecule type" value="Genomic_DNA"/>
</dbReference>
<dbReference type="OrthoDB" id="9974421at2759"/>
<dbReference type="Pfam" id="PF00561">
    <property type="entry name" value="Abhydrolase_1"/>
    <property type="match status" value="1"/>
</dbReference>
<evidence type="ECO:0000313" key="4">
    <source>
        <dbReference type="EMBL" id="KAB2064920.1"/>
    </source>
</evidence>
<keyword evidence="1" id="KW-0442">Lipid degradation</keyword>
<dbReference type="GO" id="GO:0016042">
    <property type="term" value="P:lipid catabolic process"/>
    <property type="evidence" value="ECO:0007669"/>
    <property type="project" value="UniProtKB-KW"/>
</dbReference>
<name>A0A5J5UB56_GOSBA</name>
<dbReference type="PANTHER" id="PTHR11005">
    <property type="entry name" value="LYSOSOMAL ACID LIPASE-RELATED"/>
    <property type="match status" value="1"/>
</dbReference>